<feature type="compositionally biased region" description="Basic and acidic residues" evidence="1">
    <location>
        <begin position="1"/>
        <end position="19"/>
    </location>
</feature>
<reference evidence="2 3" key="1">
    <citation type="journal article" date="2016" name="Nat. Commun.">
        <title>Thousands of microbial genomes shed light on interconnected biogeochemical processes in an aquifer system.</title>
        <authorList>
            <person name="Anantharaman K."/>
            <person name="Brown C.T."/>
            <person name="Hug L.A."/>
            <person name="Sharon I."/>
            <person name="Castelle C.J."/>
            <person name="Probst A.J."/>
            <person name="Thomas B.C."/>
            <person name="Singh A."/>
            <person name="Wilkins M.J."/>
            <person name="Karaoz U."/>
            <person name="Brodie E.L."/>
            <person name="Williams K.H."/>
            <person name="Hubbard S.S."/>
            <person name="Banfield J.F."/>
        </authorList>
    </citation>
    <scope>NUCLEOTIDE SEQUENCE [LARGE SCALE GENOMIC DNA]</scope>
</reference>
<proteinExistence type="predicted"/>
<feature type="region of interest" description="Disordered" evidence="1">
    <location>
        <begin position="1"/>
        <end position="39"/>
    </location>
</feature>
<sequence>MTRLEDKDKNELKPDDTLDKVIIGKPEDHSEMEERARESAHRLAKKVRNELADTQDEFEAEMTVLAVEMFRSESGADGVDQAARIRREGWKKQVEKIYERAAFQMLEGETKYSHAQNYVGERAVTFGRRLSTCIVASTVNCLTACGLKIKNPATTEDGIIKKLLLREGNPVTISEDGYFGAHTPVTICQILNTEPQFGKYRYEAAILRPTVVELLNAIFEGQKVVFSRNQHAKSIIGYNVDAAGQIVFQIVDPLDRSRNGRPGVDDVELTEFINGSNRFGALSGFEVFVAVKVTNKMDEEVASQEHEALLATGA</sequence>
<dbReference type="EMBL" id="MFAG01000041">
    <property type="protein sequence ID" value="OGD71103.1"/>
    <property type="molecule type" value="Genomic_DNA"/>
</dbReference>
<gene>
    <name evidence="2" type="ORF">A2703_01540</name>
</gene>
<protein>
    <submittedName>
        <fullName evidence="2">Uncharacterized protein</fullName>
    </submittedName>
</protein>
<organism evidence="2 3">
    <name type="scientific">Candidatus Collierbacteria bacterium RIFCSPHIGHO2_01_FULL_50_25</name>
    <dbReference type="NCBI Taxonomy" id="1817722"/>
    <lineage>
        <taxon>Bacteria</taxon>
        <taxon>Candidatus Collieribacteriota</taxon>
    </lineage>
</organism>
<evidence type="ECO:0000313" key="2">
    <source>
        <dbReference type="EMBL" id="OGD71103.1"/>
    </source>
</evidence>
<accession>A0A1F5EUN8</accession>
<comment type="caution">
    <text evidence="2">The sequence shown here is derived from an EMBL/GenBank/DDBJ whole genome shotgun (WGS) entry which is preliminary data.</text>
</comment>
<dbReference type="STRING" id="1817722.A2703_01540"/>
<feature type="compositionally biased region" description="Basic and acidic residues" evidence="1">
    <location>
        <begin position="25"/>
        <end position="39"/>
    </location>
</feature>
<name>A0A1F5EUN8_9BACT</name>
<evidence type="ECO:0000256" key="1">
    <source>
        <dbReference type="SAM" id="MobiDB-lite"/>
    </source>
</evidence>
<evidence type="ECO:0000313" key="3">
    <source>
        <dbReference type="Proteomes" id="UP000177979"/>
    </source>
</evidence>
<dbReference type="AlphaFoldDB" id="A0A1F5EUN8"/>
<dbReference type="Proteomes" id="UP000177979">
    <property type="component" value="Unassembled WGS sequence"/>
</dbReference>